<feature type="transmembrane region" description="Helical" evidence="6">
    <location>
        <begin position="118"/>
        <end position="139"/>
    </location>
</feature>
<evidence type="ECO:0000313" key="9">
    <source>
        <dbReference type="EMBL" id="CAG8514833.1"/>
    </source>
</evidence>
<evidence type="ECO:0000313" key="10">
    <source>
        <dbReference type="Proteomes" id="UP000789739"/>
    </source>
</evidence>
<dbReference type="InterPro" id="IPR039765">
    <property type="entry name" value="Yip5/YIPF1/YIPF2"/>
</dbReference>
<keyword evidence="10" id="KW-1185">Reference proteome</keyword>
<feature type="transmembrane region" description="Helical" evidence="6">
    <location>
        <begin position="215"/>
        <end position="234"/>
    </location>
</feature>
<keyword evidence="4 6" id="KW-1133">Transmembrane helix</keyword>
<sequence length="293" mass="31860">MSREQYSVVVEVDEDSSTGRQELEFQDYSSSSGVGGKITSDKQASSSSASFSNPFYDSHQSSQTETQGTSYPFWSIEYYAQFFDVDTDQVLERAGKSLFPRESFAETVGPRPDLYGPFWISTTVIFLLFVTSSIAGSIAAHISGDAYTYDFMILTFGATVVYVYAFVVPLVVWIALKYLGCRPGFLDTVSLYGYGMTVWIPVAVFCVVPSESVRWTLVAVGFAISGFFITRNLYPVISQAEAKAARLIIIFIIAAHAALALLMKVKFFSYEIKTSLGDGGSGDGGSGDGGDGN</sequence>
<dbReference type="PANTHER" id="PTHR12822">
    <property type="entry name" value="PROTEIN YIPF"/>
    <property type="match status" value="1"/>
</dbReference>
<dbReference type="Pfam" id="PF04893">
    <property type="entry name" value="Yip1"/>
    <property type="match status" value="1"/>
</dbReference>
<dbReference type="GO" id="GO:0000139">
    <property type="term" value="C:Golgi membrane"/>
    <property type="evidence" value="ECO:0007669"/>
    <property type="project" value="UniProtKB-SubCell"/>
</dbReference>
<evidence type="ECO:0000256" key="1">
    <source>
        <dbReference type="ARBA" id="ARBA00004141"/>
    </source>
</evidence>
<name>A0A9N9F7I2_9GLOM</name>
<dbReference type="Proteomes" id="UP000789739">
    <property type="component" value="Unassembled WGS sequence"/>
</dbReference>
<evidence type="ECO:0000256" key="2">
    <source>
        <dbReference type="ARBA" id="ARBA00010596"/>
    </source>
</evidence>
<evidence type="ECO:0000256" key="5">
    <source>
        <dbReference type="ARBA" id="ARBA00023136"/>
    </source>
</evidence>
<feature type="transmembrane region" description="Helical" evidence="6">
    <location>
        <begin position="151"/>
        <end position="176"/>
    </location>
</feature>
<dbReference type="PANTHER" id="PTHR12822:SF2">
    <property type="entry name" value="PROTEIN YIPF"/>
    <property type="match status" value="1"/>
</dbReference>
<feature type="transmembrane region" description="Helical" evidence="6">
    <location>
        <begin position="246"/>
        <end position="263"/>
    </location>
</feature>
<dbReference type="OrthoDB" id="10256463at2759"/>
<protein>
    <recommendedName>
        <fullName evidence="6">Protein YIP</fullName>
    </recommendedName>
</protein>
<evidence type="ECO:0000256" key="6">
    <source>
        <dbReference type="RuleBase" id="RU361264"/>
    </source>
</evidence>
<gene>
    <name evidence="9" type="ORF">PBRASI_LOCUS3308</name>
</gene>
<evidence type="ECO:0000256" key="7">
    <source>
        <dbReference type="SAM" id="MobiDB-lite"/>
    </source>
</evidence>
<comment type="subcellular location">
    <subcellularLocation>
        <location evidence="6">Golgi apparatus membrane</location>
        <topology evidence="6">Multi-pass membrane protein</topology>
    </subcellularLocation>
    <subcellularLocation>
        <location evidence="1">Membrane</location>
        <topology evidence="1">Multi-pass membrane protein</topology>
    </subcellularLocation>
</comment>
<organism evidence="9 10">
    <name type="scientific">Paraglomus brasilianum</name>
    <dbReference type="NCBI Taxonomy" id="144538"/>
    <lineage>
        <taxon>Eukaryota</taxon>
        <taxon>Fungi</taxon>
        <taxon>Fungi incertae sedis</taxon>
        <taxon>Mucoromycota</taxon>
        <taxon>Glomeromycotina</taxon>
        <taxon>Glomeromycetes</taxon>
        <taxon>Paraglomerales</taxon>
        <taxon>Paraglomeraceae</taxon>
        <taxon>Paraglomus</taxon>
    </lineage>
</organism>
<evidence type="ECO:0000259" key="8">
    <source>
        <dbReference type="Pfam" id="PF04893"/>
    </source>
</evidence>
<dbReference type="GO" id="GO:0031267">
    <property type="term" value="F:small GTPase binding"/>
    <property type="evidence" value="ECO:0007669"/>
    <property type="project" value="InterPro"/>
</dbReference>
<comment type="caution">
    <text evidence="9">The sequence shown here is derived from an EMBL/GenBank/DDBJ whole genome shotgun (WGS) entry which is preliminary data.</text>
</comment>
<feature type="transmembrane region" description="Helical" evidence="6">
    <location>
        <begin position="191"/>
        <end position="208"/>
    </location>
</feature>
<feature type="domain" description="Yip1" evidence="8">
    <location>
        <begin position="99"/>
        <end position="261"/>
    </location>
</feature>
<dbReference type="InterPro" id="IPR006977">
    <property type="entry name" value="Yip1_dom"/>
</dbReference>
<reference evidence="9" key="1">
    <citation type="submission" date="2021-06" db="EMBL/GenBank/DDBJ databases">
        <authorList>
            <person name="Kallberg Y."/>
            <person name="Tangrot J."/>
            <person name="Rosling A."/>
        </authorList>
    </citation>
    <scope>NUCLEOTIDE SEQUENCE</scope>
    <source>
        <strain evidence="9">BR232B</strain>
    </source>
</reference>
<dbReference type="GO" id="GO:0016192">
    <property type="term" value="P:vesicle-mediated transport"/>
    <property type="evidence" value="ECO:0007669"/>
    <property type="project" value="InterPro"/>
</dbReference>
<feature type="region of interest" description="Disordered" evidence="7">
    <location>
        <begin position="1"/>
        <end position="48"/>
    </location>
</feature>
<dbReference type="EMBL" id="CAJVPI010000294">
    <property type="protein sequence ID" value="CAG8514833.1"/>
    <property type="molecule type" value="Genomic_DNA"/>
</dbReference>
<dbReference type="AlphaFoldDB" id="A0A9N9F7I2"/>
<evidence type="ECO:0000256" key="4">
    <source>
        <dbReference type="ARBA" id="ARBA00022989"/>
    </source>
</evidence>
<proteinExistence type="inferred from homology"/>
<keyword evidence="3 6" id="KW-0812">Transmembrane</keyword>
<keyword evidence="5 6" id="KW-0472">Membrane</keyword>
<accession>A0A9N9F7I2</accession>
<comment type="similarity">
    <text evidence="2 6">Belongs to the YIP1 family.</text>
</comment>
<evidence type="ECO:0000256" key="3">
    <source>
        <dbReference type="ARBA" id="ARBA00022692"/>
    </source>
</evidence>